<protein>
    <submittedName>
        <fullName evidence="1">Uncharacterized protein</fullName>
    </submittedName>
</protein>
<proteinExistence type="predicted"/>
<evidence type="ECO:0000313" key="1">
    <source>
        <dbReference type="EMBL" id="KAJ3486927.1"/>
    </source>
</evidence>
<comment type="caution">
    <text evidence="1">The sequence shown here is derived from an EMBL/GenBank/DDBJ whole genome shotgun (WGS) entry which is preliminary data.</text>
</comment>
<dbReference type="EMBL" id="JANAKD010000870">
    <property type="protein sequence ID" value="KAJ3486927.1"/>
    <property type="molecule type" value="Genomic_DNA"/>
</dbReference>
<accession>A0ACC1QRR1</accession>
<evidence type="ECO:0000313" key="2">
    <source>
        <dbReference type="Proteomes" id="UP001148737"/>
    </source>
</evidence>
<organism evidence="1 2">
    <name type="scientific">Lecanicillium saksenae</name>
    <dbReference type="NCBI Taxonomy" id="468837"/>
    <lineage>
        <taxon>Eukaryota</taxon>
        <taxon>Fungi</taxon>
        <taxon>Dikarya</taxon>
        <taxon>Ascomycota</taxon>
        <taxon>Pezizomycotina</taxon>
        <taxon>Sordariomycetes</taxon>
        <taxon>Hypocreomycetidae</taxon>
        <taxon>Hypocreales</taxon>
        <taxon>Cordycipitaceae</taxon>
        <taxon>Lecanicillium</taxon>
    </lineage>
</organism>
<gene>
    <name evidence="1" type="ORF">NLG97_g6519</name>
</gene>
<name>A0ACC1QRR1_9HYPO</name>
<keyword evidence="2" id="KW-1185">Reference proteome</keyword>
<reference evidence="1" key="1">
    <citation type="submission" date="2022-07" db="EMBL/GenBank/DDBJ databases">
        <title>Genome Sequence of Lecanicillium saksenae.</title>
        <authorList>
            <person name="Buettner E."/>
        </authorList>
    </citation>
    <scope>NUCLEOTIDE SEQUENCE</scope>
    <source>
        <strain evidence="1">VT-O1</strain>
    </source>
</reference>
<dbReference type="Proteomes" id="UP001148737">
    <property type="component" value="Unassembled WGS sequence"/>
</dbReference>
<sequence>MAITPTQFAKKTAQCAYSPPTRPSRRGSNDLPGPFTNGDGITAANWTEAKRRVLASYREWLRGAPEVQTMYNMPMPISVIRNRMRQEFERNRFVSKLSAVDVLLFKSHAEYQEMMNFWKQTTHVMSYFKDENFRGDTRLPTSFMSGFLQGRN</sequence>